<dbReference type="STRING" id="9258.ENSOANP00000002460"/>
<dbReference type="Gene3D" id="2.60.40.10">
    <property type="entry name" value="Immunoglobulins"/>
    <property type="match status" value="1"/>
</dbReference>
<sequence length="141" mass="15727">MTHFFHIHRTSVVGQTFLPLPLPWVSLREDTERTDGDSVDQTEGSIALVEGKELFLNCTYVTSASLPNLFWYIQLPGEGPQLLLKHTSGKEQEETGNDFYAKLNTTEKSFHLRKQAITVGDSAMYYCAVSQNVEAGGGKKD</sequence>
<dbReference type="AlphaFoldDB" id="F7GDJ7"/>
<dbReference type="GO" id="GO:0002250">
    <property type="term" value="P:adaptive immune response"/>
    <property type="evidence" value="ECO:0007669"/>
    <property type="project" value="UniProtKB-KW"/>
</dbReference>
<dbReference type="InParanoid" id="F7GDJ7"/>
<organism evidence="7 8">
    <name type="scientific">Ornithorhynchus anatinus</name>
    <name type="common">Duckbill platypus</name>
    <dbReference type="NCBI Taxonomy" id="9258"/>
    <lineage>
        <taxon>Eukaryota</taxon>
        <taxon>Metazoa</taxon>
        <taxon>Chordata</taxon>
        <taxon>Craniata</taxon>
        <taxon>Vertebrata</taxon>
        <taxon>Euteleostomi</taxon>
        <taxon>Mammalia</taxon>
        <taxon>Monotremata</taxon>
        <taxon>Ornithorhynchidae</taxon>
        <taxon>Ornithorhynchus</taxon>
    </lineage>
</organism>
<evidence type="ECO:0000313" key="8">
    <source>
        <dbReference type="Proteomes" id="UP000002279"/>
    </source>
</evidence>
<dbReference type="HOGENOM" id="CLU_077975_8_0_1"/>
<dbReference type="PANTHER" id="PTHR19367">
    <property type="entry name" value="T-CELL RECEPTOR ALPHA CHAIN V REGION"/>
    <property type="match status" value="1"/>
</dbReference>
<dbReference type="Pfam" id="PF07686">
    <property type="entry name" value="V-set"/>
    <property type="match status" value="1"/>
</dbReference>
<dbReference type="FunCoup" id="F7GDJ7">
    <property type="interactions" value="117"/>
</dbReference>
<dbReference type="InterPro" id="IPR013783">
    <property type="entry name" value="Ig-like_fold"/>
</dbReference>
<keyword evidence="4" id="KW-0393">Immunoglobulin domain</keyword>
<keyword evidence="2" id="KW-1064">Adaptive immunity</keyword>
<dbReference type="OMA" id="MMANDKE"/>
<keyword evidence="5" id="KW-0391">Immunity</keyword>
<accession>F7GDJ7</accession>
<dbReference type="Ensembl" id="ENSOANT00000002461.2">
    <property type="protein sequence ID" value="ENSOANP00000002460.2"/>
    <property type="gene ID" value="ENSOANG00000001545.2"/>
</dbReference>
<keyword evidence="1" id="KW-0732">Signal</keyword>
<dbReference type="InterPro" id="IPR036179">
    <property type="entry name" value="Ig-like_dom_sf"/>
</dbReference>
<name>F7GDJ7_ORNAN</name>
<dbReference type="SUPFAM" id="SSF48726">
    <property type="entry name" value="Immunoglobulin"/>
    <property type="match status" value="1"/>
</dbReference>
<protein>
    <recommendedName>
        <fullName evidence="6">Ig-like domain-containing protein</fullName>
    </recommendedName>
</protein>
<evidence type="ECO:0000313" key="7">
    <source>
        <dbReference type="Ensembl" id="ENSOANP00000002460.2"/>
    </source>
</evidence>
<evidence type="ECO:0000256" key="1">
    <source>
        <dbReference type="ARBA" id="ARBA00022729"/>
    </source>
</evidence>
<reference evidence="7" key="2">
    <citation type="submission" date="2025-09" db="UniProtKB">
        <authorList>
            <consortium name="Ensembl"/>
        </authorList>
    </citation>
    <scope>IDENTIFICATION</scope>
    <source>
        <strain evidence="7">Glennie</strain>
    </source>
</reference>
<dbReference type="PROSITE" id="PS50835">
    <property type="entry name" value="IG_LIKE"/>
    <property type="match status" value="1"/>
</dbReference>
<keyword evidence="8" id="KW-1185">Reference proteome</keyword>
<dbReference type="Proteomes" id="UP000002279">
    <property type="component" value="Unplaced"/>
</dbReference>
<dbReference type="SMART" id="SM00406">
    <property type="entry name" value="IGv"/>
    <property type="match status" value="1"/>
</dbReference>
<evidence type="ECO:0000256" key="3">
    <source>
        <dbReference type="ARBA" id="ARBA00023170"/>
    </source>
</evidence>
<dbReference type="InterPro" id="IPR007110">
    <property type="entry name" value="Ig-like_dom"/>
</dbReference>
<evidence type="ECO:0000256" key="4">
    <source>
        <dbReference type="ARBA" id="ARBA00023319"/>
    </source>
</evidence>
<evidence type="ECO:0000256" key="5">
    <source>
        <dbReference type="ARBA" id="ARBA00043266"/>
    </source>
</evidence>
<dbReference type="InterPro" id="IPR051287">
    <property type="entry name" value="TCR_variable_region"/>
</dbReference>
<dbReference type="eggNOG" id="ENOG502S6PI">
    <property type="taxonomic scope" value="Eukaryota"/>
</dbReference>
<evidence type="ECO:0000256" key="2">
    <source>
        <dbReference type="ARBA" id="ARBA00023130"/>
    </source>
</evidence>
<feature type="domain" description="Ig-like" evidence="6">
    <location>
        <begin position="23"/>
        <end position="141"/>
    </location>
</feature>
<dbReference type="InterPro" id="IPR013106">
    <property type="entry name" value="Ig_V-set"/>
</dbReference>
<reference evidence="7" key="1">
    <citation type="submission" date="2025-08" db="UniProtKB">
        <authorList>
            <consortium name="Ensembl"/>
        </authorList>
    </citation>
    <scope>IDENTIFICATION</scope>
    <source>
        <strain evidence="7">Glennie</strain>
    </source>
</reference>
<dbReference type="GO" id="GO:0042101">
    <property type="term" value="C:T cell receptor complex"/>
    <property type="evidence" value="ECO:0007669"/>
    <property type="project" value="UniProtKB-KW"/>
</dbReference>
<dbReference type="PANTHER" id="PTHR19367:SF18">
    <property type="entry name" value="T CELL RECEPTOR ALPHA VARIABLE 16"/>
    <property type="match status" value="1"/>
</dbReference>
<evidence type="ECO:0000259" key="6">
    <source>
        <dbReference type="PROSITE" id="PS50835"/>
    </source>
</evidence>
<keyword evidence="5" id="KW-1279">T cell receptor</keyword>
<keyword evidence="3" id="KW-0675">Receptor</keyword>
<proteinExistence type="predicted"/>
<dbReference type="GeneTree" id="ENSGT00940000153073"/>